<sequence length="162" mass="17917">MVTNSKLSRSILFIFELVQGGLTIADATEPIRIRVDWLIKQLTCRLCAAAVSLVLGRIGRRSGREIACSALSLARSAQAERDNESCFFKKRGSQTGVELGLETSEPQLTLKEKLQLEIDKSTKSPEAEVQLQNESGLANSIRREMSLFENGGVRGYHLETAY</sequence>
<dbReference type="AlphaFoldDB" id="A0A4C1VH91"/>
<reference evidence="2 3" key="1">
    <citation type="journal article" date="2019" name="Commun. Biol.">
        <title>The bagworm genome reveals a unique fibroin gene that provides high tensile strength.</title>
        <authorList>
            <person name="Kono N."/>
            <person name="Nakamura H."/>
            <person name="Ohtoshi R."/>
            <person name="Tomita M."/>
            <person name="Numata K."/>
            <person name="Arakawa K."/>
        </authorList>
    </citation>
    <scope>NUCLEOTIDE SEQUENCE [LARGE SCALE GENOMIC DNA]</scope>
</reference>
<feature type="signal peptide" evidence="1">
    <location>
        <begin position="1"/>
        <end position="27"/>
    </location>
</feature>
<dbReference type="EMBL" id="BGZK01000341">
    <property type="protein sequence ID" value="GBP37939.1"/>
    <property type="molecule type" value="Genomic_DNA"/>
</dbReference>
<comment type="caution">
    <text evidence="2">The sequence shown here is derived from an EMBL/GenBank/DDBJ whole genome shotgun (WGS) entry which is preliminary data.</text>
</comment>
<organism evidence="2 3">
    <name type="scientific">Eumeta variegata</name>
    <name type="common">Bagworm moth</name>
    <name type="synonym">Eumeta japonica</name>
    <dbReference type="NCBI Taxonomy" id="151549"/>
    <lineage>
        <taxon>Eukaryota</taxon>
        <taxon>Metazoa</taxon>
        <taxon>Ecdysozoa</taxon>
        <taxon>Arthropoda</taxon>
        <taxon>Hexapoda</taxon>
        <taxon>Insecta</taxon>
        <taxon>Pterygota</taxon>
        <taxon>Neoptera</taxon>
        <taxon>Endopterygota</taxon>
        <taxon>Lepidoptera</taxon>
        <taxon>Glossata</taxon>
        <taxon>Ditrysia</taxon>
        <taxon>Tineoidea</taxon>
        <taxon>Psychidae</taxon>
        <taxon>Oiketicinae</taxon>
        <taxon>Eumeta</taxon>
    </lineage>
</organism>
<evidence type="ECO:0000313" key="2">
    <source>
        <dbReference type="EMBL" id="GBP37939.1"/>
    </source>
</evidence>
<proteinExistence type="predicted"/>
<keyword evidence="3" id="KW-1185">Reference proteome</keyword>
<feature type="chain" id="PRO_5020029907" evidence="1">
    <location>
        <begin position="28"/>
        <end position="162"/>
    </location>
</feature>
<dbReference type="OrthoDB" id="8124016at2759"/>
<protein>
    <submittedName>
        <fullName evidence="2">Uncharacterized protein</fullName>
    </submittedName>
</protein>
<name>A0A4C1VH91_EUMVA</name>
<accession>A0A4C1VH91</accession>
<dbReference type="Proteomes" id="UP000299102">
    <property type="component" value="Unassembled WGS sequence"/>
</dbReference>
<keyword evidence="1" id="KW-0732">Signal</keyword>
<evidence type="ECO:0000256" key="1">
    <source>
        <dbReference type="SAM" id="SignalP"/>
    </source>
</evidence>
<evidence type="ECO:0000313" key="3">
    <source>
        <dbReference type="Proteomes" id="UP000299102"/>
    </source>
</evidence>
<gene>
    <name evidence="2" type="ORF">EVAR_84925_1</name>
</gene>